<dbReference type="PRINTS" id="PR00385">
    <property type="entry name" value="P450"/>
</dbReference>
<evidence type="ECO:0000313" key="11">
    <source>
        <dbReference type="Proteomes" id="UP000799770"/>
    </source>
</evidence>
<dbReference type="PANTHER" id="PTHR24287">
    <property type="entry name" value="P450, PUTATIVE (EUROFUNG)-RELATED"/>
    <property type="match status" value="1"/>
</dbReference>
<keyword evidence="4 8" id="KW-0560">Oxidoreductase</keyword>
<dbReference type="InterPro" id="IPR017972">
    <property type="entry name" value="Cyt_P450_CS"/>
</dbReference>
<keyword evidence="11" id="KW-1185">Reference proteome</keyword>
<evidence type="ECO:0000256" key="9">
    <source>
        <dbReference type="SAM" id="SignalP"/>
    </source>
</evidence>
<dbReference type="PROSITE" id="PS00086">
    <property type="entry name" value="CYTOCHROME_P450"/>
    <property type="match status" value="1"/>
</dbReference>
<dbReference type="GO" id="GO:0005506">
    <property type="term" value="F:iron ion binding"/>
    <property type="evidence" value="ECO:0007669"/>
    <property type="project" value="InterPro"/>
</dbReference>
<dbReference type="OrthoDB" id="1470350at2759"/>
<dbReference type="SUPFAM" id="SSF48264">
    <property type="entry name" value="Cytochrome P450"/>
    <property type="match status" value="1"/>
</dbReference>
<evidence type="ECO:0000256" key="2">
    <source>
        <dbReference type="ARBA" id="ARBA00010617"/>
    </source>
</evidence>
<dbReference type="InterPro" id="IPR002401">
    <property type="entry name" value="Cyt_P450_E_grp-I"/>
</dbReference>
<comment type="cofactor">
    <cofactor evidence="1 7">
        <name>heme</name>
        <dbReference type="ChEBI" id="CHEBI:30413"/>
    </cofactor>
</comment>
<dbReference type="InterPro" id="IPR047146">
    <property type="entry name" value="Cyt_P450_E_CYP52_fungi"/>
</dbReference>
<organism evidence="10 11">
    <name type="scientific">Lophiotrema nucula</name>
    <dbReference type="NCBI Taxonomy" id="690887"/>
    <lineage>
        <taxon>Eukaryota</taxon>
        <taxon>Fungi</taxon>
        <taxon>Dikarya</taxon>
        <taxon>Ascomycota</taxon>
        <taxon>Pezizomycotina</taxon>
        <taxon>Dothideomycetes</taxon>
        <taxon>Pleosporomycetidae</taxon>
        <taxon>Pleosporales</taxon>
        <taxon>Lophiotremataceae</taxon>
        <taxon>Lophiotrema</taxon>
    </lineage>
</organism>
<dbReference type="GO" id="GO:0016705">
    <property type="term" value="F:oxidoreductase activity, acting on paired donors, with incorporation or reduction of molecular oxygen"/>
    <property type="evidence" value="ECO:0007669"/>
    <property type="project" value="InterPro"/>
</dbReference>
<evidence type="ECO:0000256" key="7">
    <source>
        <dbReference type="PIRSR" id="PIRSR602401-1"/>
    </source>
</evidence>
<feature type="binding site" description="axial binding residue" evidence="7">
    <location>
        <position position="465"/>
    </location>
    <ligand>
        <name>heme</name>
        <dbReference type="ChEBI" id="CHEBI:30413"/>
    </ligand>
    <ligandPart>
        <name>Fe</name>
        <dbReference type="ChEBI" id="CHEBI:18248"/>
    </ligandPart>
</feature>
<evidence type="ECO:0000256" key="3">
    <source>
        <dbReference type="ARBA" id="ARBA00022723"/>
    </source>
</evidence>
<gene>
    <name evidence="10" type="ORF">BDV96DRAFT_589392</name>
</gene>
<dbReference type="GO" id="GO:0020037">
    <property type="term" value="F:heme binding"/>
    <property type="evidence" value="ECO:0007669"/>
    <property type="project" value="InterPro"/>
</dbReference>
<proteinExistence type="inferred from homology"/>
<keyword evidence="9" id="KW-0732">Signal</keyword>
<dbReference type="GO" id="GO:0004497">
    <property type="term" value="F:monooxygenase activity"/>
    <property type="evidence" value="ECO:0007669"/>
    <property type="project" value="UniProtKB-KW"/>
</dbReference>
<accession>A0A6A5YM47</accession>
<sequence length="519" mass="59545">MALVTLKKLALTFIALYLARRVYWEATTGSRRRALKKRHGCLPNKELPTKNRFLVFGIDFIRRNIRAYKDHKLLEAWGACLTDNNAHTISMHVLGQSIFLTDDPENVKTILATDFEKWSIGRERIKHISAYLGKGIFTTEGAAWKHSREMLRPCFERSQVADISIMDNHTNRFMNLIPKDGTTIDLQPLFHQLTLDIATDFLFGKSTNALDHSKGDIEVEEFIKAFEYCQNPFLGEDEARFGWFSEVLRQWFSNRKFKIATKTIADFTDKIIDEEIASKVSKDRAQPDRYVFLNELLSQTSDRIHVRSELLNILLAGRDTTAALLSNVVWELSRQPSITTRLRQEVAEHIGDEVPTYQQLKDMRYLKAIINESQRLYPIVPSNSREAIEDTILPRGGGPDESSPLFIPKRAYVAYHSYSMHRRPDIFGSDADIFNPTRWLDEEREDGALRPGWAYLPFNGGPRICIGQQFALTEAMFVVVRLLQTFPVMESRDDEVWREKMSLTCTGLGGCKVGLKSVN</sequence>
<comment type="similarity">
    <text evidence="2 8">Belongs to the cytochrome P450 family.</text>
</comment>
<keyword evidence="5 7" id="KW-0408">Iron</keyword>
<keyword evidence="3 7" id="KW-0479">Metal-binding</keyword>
<reference evidence="10" key="1">
    <citation type="journal article" date="2020" name="Stud. Mycol.">
        <title>101 Dothideomycetes genomes: a test case for predicting lifestyles and emergence of pathogens.</title>
        <authorList>
            <person name="Haridas S."/>
            <person name="Albert R."/>
            <person name="Binder M."/>
            <person name="Bloem J."/>
            <person name="Labutti K."/>
            <person name="Salamov A."/>
            <person name="Andreopoulos B."/>
            <person name="Baker S."/>
            <person name="Barry K."/>
            <person name="Bills G."/>
            <person name="Bluhm B."/>
            <person name="Cannon C."/>
            <person name="Castanera R."/>
            <person name="Culley D."/>
            <person name="Daum C."/>
            <person name="Ezra D."/>
            <person name="Gonzalez J."/>
            <person name="Henrissat B."/>
            <person name="Kuo A."/>
            <person name="Liang C."/>
            <person name="Lipzen A."/>
            <person name="Lutzoni F."/>
            <person name="Magnuson J."/>
            <person name="Mondo S."/>
            <person name="Nolan M."/>
            <person name="Ohm R."/>
            <person name="Pangilinan J."/>
            <person name="Park H.-J."/>
            <person name="Ramirez L."/>
            <person name="Alfaro M."/>
            <person name="Sun H."/>
            <person name="Tritt A."/>
            <person name="Yoshinaga Y."/>
            <person name="Zwiers L.-H."/>
            <person name="Turgeon B."/>
            <person name="Goodwin S."/>
            <person name="Spatafora J."/>
            <person name="Crous P."/>
            <person name="Grigoriev I."/>
        </authorList>
    </citation>
    <scope>NUCLEOTIDE SEQUENCE</scope>
    <source>
        <strain evidence="10">CBS 627.86</strain>
    </source>
</reference>
<feature type="signal peptide" evidence="9">
    <location>
        <begin position="1"/>
        <end position="24"/>
    </location>
</feature>
<evidence type="ECO:0000256" key="1">
    <source>
        <dbReference type="ARBA" id="ARBA00001971"/>
    </source>
</evidence>
<dbReference type="Pfam" id="PF00067">
    <property type="entry name" value="p450"/>
    <property type="match status" value="1"/>
</dbReference>
<protein>
    <submittedName>
        <fullName evidence="10">Putative P450 monooxygenase</fullName>
    </submittedName>
</protein>
<evidence type="ECO:0000313" key="10">
    <source>
        <dbReference type="EMBL" id="KAF2107238.1"/>
    </source>
</evidence>
<evidence type="ECO:0000256" key="4">
    <source>
        <dbReference type="ARBA" id="ARBA00023002"/>
    </source>
</evidence>
<dbReference type="InterPro" id="IPR036396">
    <property type="entry name" value="Cyt_P450_sf"/>
</dbReference>
<dbReference type="CDD" id="cd11063">
    <property type="entry name" value="CYP52"/>
    <property type="match status" value="1"/>
</dbReference>
<dbReference type="Gene3D" id="1.10.630.10">
    <property type="entry name" value="Cytochrome P450"/>
    <property type="match status" value="1"/>
</dbReference>
<dbReference type="EMBL" id="ML977355">
    <property type="protein sequence ID" value="KAF2107238.1"/>
    <property type="molecule type" value="Genomic_DNA"/>
</dbReference>
<dbReference type="AlphaFoldDB" id="A0A6A5YM47"/>
<dbReference type="PRINTS" id="PR00463">
    <property type="entry name" value="EP450I"/>
</dbReference>
<keyword evidence="6 8" id="KW-0503">Monooxygenase</keyword>
<keyword evidence="7 8" id="KW-0349">Heme</keyword>
<dbReference type="PANTHER" id="PTHR24287:SF17">
    <property type="entry name" value="P450, PUTATIVE (EUROFUNG)-RELATED"/>
    <property type="match status" value="1"/>
</dbReference>
<dbReference type="Proteomes" id="UP000799770">
    <property type="component" value="Unassembled WGS sequence"/>
</dbReference>
<evidence type="ECO:0000256" key="5">
    <source>
        <dbReference type="ARBA" id="ARBA00023004"/>
    </source>
</evidence>
<name>A0A6A5YM47_9PLEO</name>
<evidence type="ECO:0000256" key="8">
    <source>
        <dbReference type="RuleBase" id="RU000461"/>
    </source>
</evidence>
<evidence type="ECO:0000256" key="6">
    <source>
        <dbReference type="ARBA" id="ARBA00023033"/>
    </source>
</evidence>
<dbReference type="InterPro" id="IPR001128">
    <property type="entry name" value="Cyt_P450"/>
</dbReference>
<feature type="chain" id="PRO_5025626132" evidence="9">
    <location>
        <begin position="25"/>
        <end position="519"/>
    </location>
</feature>